<protein>
    <submittedName>
        <fullName evidence="1">Uncharacterized protein</fullName>
    </submittedName>
</protein>
<dbReference type="AlphaFoldDB" id="A0A2P2N8J4"/>
<accession>A0A2P2N8J4</accession>
<reference evidence="1" key="1">
    <citation type="submission" date="2018-02" db="EMBL/GenBank/DDBJ databases">
        <title>Rhizophora mucronata_Transcriptome.</title>
        <authorList>
            <person name="Meera S.P."/>
            <person name="Sreeshan A."/>
            <person name="Augustine A."/>
        </authorList>
    </citation>
    <scope>NUCLEOTIDE SEQUENCE</scope>
    <source>
        <tissue evidence="1">Leaf</tissue>
    </source>
</reference>
<sequence length="42" mass="4936">MSRGPDGIISLLNFFCKNWAAFIYKKLKMKPFLGRQSKTRRS</sequence>
<proteinExistence type="predicted"/>
<dbReference type="EMBL" id="GGEC01058340">
    <property type="protein sequence ID" value="MBX38824.1"/>
    <property type="molecule type" value="Transcribed_RNA"/>
</dbReference>
<organism evidence="1">
    <name type="scientific">Rhizophora mucronata</name>
    <name type="common">Asiatic mangrove</name>
    <dbReference type="NCBI Taxonomy" id="61149"/>
    <lineage>
        <taxon>Eukaryota</taxon>
        <taxon>Viridiplantae</taxon>
        <taxon>Streptophyta</taxon>
        <taxon>Embryophyta</taxon>
        <taxon>Tracheophyta</taxon>
        <taxon>Spermatophyta</taxon>
        <taxon>Magnoliopsida</taxon>
        <taxon>eudicotyledons</taxon>
        <taxon>Gunneridae</taxon>
        <taxon>Pentapetalae</taxon>
        <taxon>rosids</taxon>
        <taxon>fabids</taxon>
        <taxon>Malpighiales</taxon>
        <taxon>Rhizophoraceae</taxon>
        <taxon>Rhizophora</taxon>
    </lineage>
</organism>
<name>A0A2P2N8J4_RHIMU</name>
<evidence type="ECO:0000313" key="1">
    <source>
        <dbReference type="EMBL" id="MBX38824.1"/>
    </source>
</evidence>